<evidence type="ECO:0000313" key="1">
    <source>
        <dbReference type="EMBL" id="QQG33689.1"/>
    </source>
</evidence>
<dbReference type="RefSeq" id="YP_010671937.1">
    <property type="nucleotide sequence ID" value="NC_070973.1"/>
</dbReference>
<dbReference type="EMBL" id="MW343794">
    <property type="protein sequence ID" value="QQG33689.1"/>
    <property type="molecule type" value="Genomic_DNA"/>
</dbReference>
<sequence length="202" mass="22214">MFLLLNGSNITGFSANVADLVAHIKGVHDAEKEKFDSPNGVPAYMVNSYNNSTNYAAQMIQRLKIIKVLDDVLLPTTGNPYVHLIDWQGRATVEGIIDVTGDYFTVEQTTYDGPQKVFATVTKRGLKSTGMTVIVDPNLIGRNARTPEQYEELCGTFAKVKVTTQINSNGWYGATLFMSADSLGDYRVETQQVTGFKAVFAE</sequence>
<evidence type="ECO:0000313" key="2">
    <source>
        <dbReference type="Proteomes" id="UP000595896"/>
    </source>
</evidence>
<organism evidence="1 2">
    <name type="scientific">Cronobacter phage A24</name>
    <dbReference type="NCBI Taxonomy" id="2795745"/>
    <lineage>
        <taxon>Viruses</taxon>
        <taxon>Duplodnaviria</taxon>
        <taxon>Heunggongvirae</taxon>
        <taxon>Uroviricota</taxon>
        <taxon>Caudoviricetes</taxon>
        <taxon>Grimontviridae</taxon>
        <taxon>Crifsvirus</taxon>
        <taxon>Crifsvirus A24</taxon>
    </lineage>
</organism>
<reference evidence="1 2" key="1">
    <citation type="submission" date="2020-12" db="EMBL/GenBank/DDBJ databases">
        <authorList>
            <person name="Luo D."/>
            <person name="Li C."/>
            <person name="Zeng H."/>
        </authorList>
    </citation>
    <scope>NUCLEOTIDE SEQUENCE [LARGE SCALE GENOMIC DNA]</scope>
</reference>
<accession>A0A7T5QXU2</accession>
<dbReference type="GeneID" id="77948199"/>
<dbReference type="KEGG" id="vg:77948199"/>
<dbReference type="Proteomes" id="UP000595896">
    <property type="component" value="Segment"/>
</dbReference>
<name>A0A7T5QXU2_9CAUD</name>
<proteinExistence type="predicted"/>
<protein>
    <submittedName>
        <fullName evidence="1">Uncharacterized protein</fullName>
    </submittedName>
</protein>
<keyword evidence="2" id="KW-1185">Reference proteome</keyword>